<evidence type="ECO:0000313" key="5">
    <source>
        <dbReference type="Proteomes" id="UP000006038"/>
    </source>
</evidence>
<dbReference type="EnsemblPlants" id="OB02G27590.1">
    <property type="protein sequence ID" value="OB02G27590.1"/>
    <property type="gene ID" value="OB02G27590"/>
</dbReference>
<dbReference type="InterPro" id="IPR055414">
    <property type="entry name" value="LRR_R13L4/SHOC2-like"/>
</dbReference>
<dbReference type="PANTHER" id="PTHR47186:SF54">
    <property type="entry name" value="DISEASE RESISTANCE RPP13-LIKE PROTEIN 4"/>
    <property type="match status" value="1"/>
</dbReference>
<keyword evidence="5" id="KW-1185">Reference proteome</keyword>
<dbReference type="Gramene" id="OB02G27590.1">
    <property type="protein sequence ID" value="OB02G27590.1"/>
    <property type="gene ID" value="OB02G27590"/>
</dbReference>
<dbReference type="HOGENOM" id="CLU_050766_0_0_1"/>
<name>J3LDP2_ORYBR</name>
<protein>
    <recommendedName>
        <fullName evidence="3">Disease resistance R13L4/SHOC-2-like LRR domain-containing protein</fullName>
    </recommendedName>
</protein>
<dbReference type="SUPFAM" id="SSF52047">
    <property type="entry name" value="RNI-like"/>
    <property type="match status" value="1"/>
</dbReference>
<dbReference type="Gene3D" id="3.80.10.10">
    <property type="entry name" value="Ribonuclease Inhibitor"/>
    <property type="match status" value="1"/>
</dbReference>
<feature type="domain" description="Disease resistance R13L4/SHOC-2-like LRR" evidence="3">
    <location>
        <begin position="8"/>
        <end position="234"/>
    </location>
</feature>
<feature type="compositionally biased region" description="Polar residues" evidence="2">
    <location>
        <begin position="324"/>
        <end position="336"/>
    </location>
</feature>
<dbReference type="eggNOG" id="ENOG502QSXD">
    <property type="taxonomic scope" value="Eukaryota"/>
</dbReference>
<dbReference type="STRING" id="4533.J3LDP2"/>
<dbReference type="InterPro" id="IPR032675">
    <property type="entry name" value="LRR_dom_sf"/>
</dbReference>
<sequence>MEVERLEKLSAIGNLKNLRYLGMCGLSKLTELPKEVGKLLKLEVLDVRGCQNLTCVSSSISNLRQLTHLDLTECYMLEQIRREITFLSELQVFKGFVFSTDAEGYWNKMCRLQDLGGSMKKLHKLSINVTTDANVDKNEMAQLRFLDALKSLTITWGELPSVLTSAGRSKQKDQLLDKWTSLVLPPNLEKLDVRCYPKKEIPSEWFKPKRRVTHEKLMKLYVRGGAVEKLDLPEDNKIEILRLRYLKEFNMKWSKMHDMMKNLRYVEFVVNDSKVMKSKKGKQQDANVELKPNIPEYILDEHGVWELDKLEPRQNKKDSGDPQGPTTEQPTNNNVETGGVVAYHNEDIPKTHDSKKAHEGMKIERSKTTSSKYPLGEMEEKISM</sequence>
<reference evidence="4" key="1">
    <citation type="submission" date="2013-04" db="UniProtKB">
        <authorList>
            <consortium name="EnsemblPlants"/>
        </authorList>
    </citation>
    <scope>IDENTIFICATION</scope>
</reference>
<accession>J3LDP2</accession>
<feature type="region of interest" description="Disordered" evidence="2">
    <location>
        <begin position="312"/>
        <end position="384"/>
    </location>
</feature>
<keyword evidence="1" id="KW-0677">Repeat</keyword>
<dbReference type="Pfam" id="PF23598">
    <property type="entry name" value="LRR_14"/>
    <property type="match status" value="1"/>
</dbReference>
<dbReference type="PANTHER" id="PTHR47186">
    <property type="entry name" value="LEUCINE-RICH REPEAT-CONTAINING PROTEIN 57"/>
    <property type="match status" value="1"/>
</dbReference>
<feature type="compositionally biased region" description="Basic and acidic residues" evidence="2">
    <location>
        <begin position="344"/>
        <end position="367"/>
    </location>
</feature>
<evidence type="ECO:0000259" key="3">
    <source>
        <dbReference type="Pfam" id="PF23598"/>
    </source>
</evidence>
<dbReference type="Proteomes" id="UP000006038">
    <property type="component" value="Unassembled WGS sequence"/>
</dbReference>
<dbReference type="AlphaFoldDB" id="J3LDP2"/>
<evidence type="ECO:0000256" key="2">
    <source>
        <dbReference type="SAM" id="MobiDB-lite"/>
    </source>
</evidence>
<organism evidence="4">
    <name type="scientific">Oryza brachyantha</name>
    <name type="common">malo sina</name>
    <dbReference type="NCBI Taxonomy" id="4533"/>
    <lineage>
        <taxon>Eukaryota</taxon>
        <taxon>Viridiplantae</taxon>
        <taxon>Streptophyta</taxon>
        <taxon>Embryophyta</taxon>
        <taxon>Tracheophyta</taxon>
        <taxon>Spermatophyta</taxon>
        <taxon>Magnoliopsida</taxon>
        <taxon>Liliopsida</taxon>
        <taxon>Poales</taxon>
        <taxon>Poaceae</taxon>
        <taxon>BOP clade</taxon>
        <taxon>Oryzoideae</taxon>
        <taxon>Oryzeae</taxon>
        <taxon>Oryzinae</taxon>
        <taxon>Oryza</taxon>
    </lineage>
</organism>
<dbReference type="OMA" id="KRRVTHE"/>
<evidence type="ECO:0000313" key="4">
    <source>
        <dbReference type="EnsemblPlants" id="OB02G27590.1"/>
    </source>
</evidence>
<proteinExistence type="predicted"/>
<evidence type="ECO:0000256" key="1">
    <source>
        <dbReference type="ARBA" id="ARBA00022737"/>
    </source>
</evidence>